<accession>A0A8E2JV34</accession>
<protein>
    <submittedName>
        <fullName evidence="4">Het-eN</fullName>
    </submittedName>
</protein>
<evidence type="ECO:0000256" key="1">
    <source>
        <dbReference type="ARBA" id="ARBA00022737"/>
    </source>
</evidence>
<proteinExistence type="predicted"/>
<keyword evidence="1" id="KW-0677">Repeat</keyword>
<feature type="region of interest" description="Disordered" evidence="2">
    <location>
        <begin position="542"/>
        <end position="561"/>
    </location>
</feature>
<evidence type="ECO:0000313" key="4">
    <source>
        <dbReference type="EMBL" id="OCL10292.1"/>
    </source>
</evidence>
<feature type="domain" description="Nephrocystin 3-like N-terminal" evidence="3">
    <location>
        <begin position="14"/>
        <end position="193"/>
    </location>
</feature>
<sequence length="561" mass="63837">MNDRGNDITPAAEGTCSWLLEHKIYKDWNSQSRGLLWIKGKPGAGKSTLLKYALQTFQRQEHSLPNKLTTLSFFFHGRGAEIQRTPLGLFRSLLHQLLDQFPDPCSDVVRIFKDKYDKIGQPVDKWNWHPQELQGFLEACLPKALEKCPILIMVDALDECGEEKAVSLVERFERLLSQCSSAKNGLSICFSCRHYPIVSLDNGFEVCVEHENQDDITKYIRDELQGTIKKDKDLEVLQKEILDGSSHVFQWVVLVLPMALSEYRKGRSLPHIQKKLRQIPKELGSLYRTILETLKEDDDERSQSLLLIQWICFALRPLSLTELRFAMIVSQDTPYHSFHECQKSPDFVESDEQMNNRLKCLSGGLAEVKVHKGGPVVQFIHQSVNDYLIEEGLQTLDGSLESKDKSIGHAHSRLSRSCIRCIAMEEIHQWLSRDNGDLEDYKRWYTEGLVLTKEFSFALYATRSWLPHAAAAEAKNVSQEGLLDSLGWPSASVMQNWVSIFRLTDRYSNSAPSDGTTLLHEASRHGITSIVTAILRKLNNRNVDANPKDPDGQTPLSWAAE</sequence>
<feature type="non-terminal residue" evidence="4">
    <location>
        <position position="561"/>
    </location>
</feature>
<dbReference type="AlphaFoldDB" id="A0A8E2JV34"/>
<name>A0A8E2JV34_9PEZI</name>
<dbReference type="EMBL" id="KV749271">
    <property type="protein sequence ID" value="OCL10292.1"/>
    <property type="molecule type" value="Genomic_DNA"/>
</dbReference>
<dbReference type="InterPro" id="IPR056884">
    <property type="entry name" value="NPHP3-like_N"/>
</dbReference>
<dbReference type="PANTHER" id="PTHR10039:SF5">
    <property type="entry name" value="NACHT DOMAIN-CONTAINING PROTEIN"/>
    <property type="match status" value="1"/>
</dbReference>
<dbReference type="Proteomes" id="UP000250140">
    <property type="component" value="Unassembled WGS sequence"/>
</dbReference>
<dbReference type="InterPro" id="IPR027417">
    <property type="entry name" value="P-loop_NTPase"/>
</dbReference>
<dbReference type="Gene3D" id="1.25.40.20">
    <property type="entry name" value="Ankyrin repeat-containing domain"/>
    <property type="match status" value="1"/>
</dbReference>
<dbReference type="SUPFAM" id="SSF48403">
    <property type="entry name" value="Ankyrin repeat"/>
    <property type="match status" value="1"/>
</dbReference>
<dbReference type="Gene3D" id="3.40.50.300">
    <property type="entry name" value="P-loop containing nucleotide triphosphate hydrolases"/>
    <property type="match status" value="1"/>
</dbReference>
<organism evidence="4 5">
    <name type="scientific">Glonium stellatum</name>
    <dbReference type="NCBI Taxonomy" id="574774"/>
    <lineage>
        <taxon>Eukaryota</taxon>
        <taxon>Fungi</taxon>
        <taxon>Dikarya</taxon>
        <taxon>Ascomycota</taxon>
        <taxon>Pezizomycotina</taxon>
        <taxon>Dothideomycetes</taxon>
        <taxon>Pleosporomycetidae</taxon>
        <taxon>Gloniales</taxon>
        <taxon>Gloniaceae</taxon>
        <taxon>Glonium</taxon>
    </lineage>
</organism>
<gene>
    <name evidence="4" type="ORF">AOQ84DRAFT_402058</name>
</gene>
<dbReference type="Pfam" id="PF24883">
    <property type="entry name" value="NPHP3_N"/>
    <property type="match status" value="1"/>
</dbReference>
<dbReference type="SUPFAM" id="SSF52540">
    <property type="entry name" value="P-loop containing nucleoside triphosphate hydrolases"/>
    <property type="match status" value="1"/>
</dbReference>
<dbReference type="OrthoDB" id="1577640at2759"/>
<evidence type="ECO:0000259" key="3">
    <source>
        <dbReference type="Pfam" id="PF24883"/>
    </source>
</evidence>
<evidence type="ECO:0000313" key="5">
    <source>
        <dbReference type="Proteomes" id="UP000250140"/>
    </source>
</evidence>
<evidence type="ECO:0000256" key="2">
    <source>
        <dbReference type="SAM" id="MobiDB-lite"/>
    </source>
</evidence>
<dbReference type="InterPro" id="IPR036770">
    <property type="entry name" value="Ankyrin_rpt-contain_sf"/>
</dbReference>
<reference evidence="4 5" key="1">
    <citation type="journal article" date="2016" name="Nat. Commun.">
        <title>Ectomycorrhizal ecology is imprinted in the genome of the dominant symbiotic fungus Cenococcum geophilum.</title>
        <authorList>
            <consortium name="DOE Joint Genome Institute"/>
            <person name="Peter M."/>
            <person name="Kohler A."/>
            <person name="Ohm R.A."/>
            <person name="Kuo A."/>
            <person name="Krutzmann J."/>
            <person name="Morin E."/>
            <person name="Arend M."/>
            <person name="Barry K.W."/>
            <person name="Binder M."/>
            <person name="Choi C."/>
            <person name="Clum A."/>
            <person name="Copeland A."/>
            <person name="Grisel N."/>
            <person name="Haridas S."/>
            <person name="Kipfer T."/>
            <person name="LaButti K."/>
            <person name="Lindquist E."/>
            <person name="Lipzen A."/>
            <person name="Maire R."/>
            <person name="Meier B."/>
            <person name="Mihaltcheva S."/>
            <person name="Molinier V."/>
            <person name="Murat C."/>
            <person name="Poggeler S."/>
            <person name="Quandt C.A."/>
            <person name="Sperisen C."/>
            <person name="Tritt A."/>
            <person name="Tisserant E."/>
            <person name="Crous P.W."/>
            <person name="Henrissat B."/>
            <person name="Nehls U."/>
            <person name="Egli S."/>
            <person name="Spatafora J.W."/>
            <person name="Grigoriev I.V."/>
            <person name="Martin F.M."/>
        </authorList>
    </citation>
    <scope>NUCLEOTIDE SEQUENCE [LARGE SCALE GENOMIC DNA]</scope>
    <source>
        <strain evidence="4 5">CBS 207.34</strain>
    </source>
</reference>
<keyword evidence="5" id="KW-1185">Reference proteome</keyword>
<dbReference type="PANTHER" id="PTHR10039">
    <property type="entry name" value="AMELOGENIN"/>
    <property type="match status" value="1"/>
</dbReference>